<feature type="transmembrane region" description="Helical" evidence="10">
    <location>
        <begin position="153"/>
        <end position="174"/>
    </location>
</feature>
<keyword evidence="6 10" id="KW-0067">ATP-binding</keyword>
<dbReference type="FunFam" id="3.30.70.100:FF:000005">
    <property type="entry name" value="Copper-exporting P-type ATPase A"/>
    <property type="match status" value="1"/>
</dbReference>
<gene>
    <name evidence="13" type="ORF">FO059_04185</name>
</gene>
<dbReference type="Proteomes" id="UP000317344">
    <property type="component" value="Chromosome"/>
</dbReference>
<dbReference type="InterPro" id="IPR018303">
    <property type="entry name" value="ATPase_P-typ_P_site"/>
</dbReference>
<dbReference type="InterPro" id="IPR036412">
    <property type="entry name" value="HAD-like_sf"/>
</dbReference>
<name>A0A516X247_9ACTN</name>
<dbReference type="Gene3D" id="3.40.1110.10">
    <property type="entry name" value="Calcium-transporting ATPase, cytoplasmic domain N"/>
    <property type="match status" value="1"/>
</dbReference>
<dbReference type="NCBIfam" id="TIGR01511">
    <property type="entry name" value="ATPase-IB1_Cu"/>
    <property type="match status" value="1"/>
</dbReference>
<dbReference type="InterPro" id="IPR023298">
    <property type="entry name" value="ATPase_P-typ_TM_dom_sf"/>
</dbReference>
<dbReference type="InterPro" id="IPR000579">
    <property type="entry name" value="Cation-trans_P-type_ATPase_A/B"/>
</dbReference>
<dbReference type="NCBIfam" id="TIGR01525">
    <property type="entry name" value="ATPase-IB_hvy"/>
    <property type="match status" value="1"/>
</dbReference>
<dbReference type="CDD" id="cd00371">
    <property type="entry name" value="HMA"/>
    <property type="match status" value="1"/>
</dbReference>
<dbReference type="InterPro" id="IPR027256">
    <property type="entry name" value="P-typ_ATPase_IB"/>
</dbReference>
<feature type="transmembrane region" description="Helical" evidence="10">
    <location>
        <begin position="738"/>
        <end position="757"/>
    </location>
</feature>
<feature type="transmembrane region" description="Helical" evidence="10">
    <location>
        <begin position="387"/>
        <end position="406"/>
    </location>
</feature>
<dbReference type="NCBIfam" id="TIGR01494">
    <property type="entry name" value="ATPase_P-type"/>
    <property type="match status" value="2"/>
</dbReference>
<evidence type="ECO:0000256" key="8">
    <source>
        <dbReference type="ARBA" id="ARBA00022989"/>
    </source>
</evidence>
<dbReference type="PROSITE" id="PS00154">
    <property type="entry name" value="ATPASE_E1_E2"/>
    <property type="match status" value="1"/>
</dbReference>
<keyword evidence="14" id="KW-1185">Reference proteome</keyword>
<keyword evidence="8 10" id="KW-1133">Transmembrane helix</keyword>
<feature type="transmembrane region" description="Helical" evidence="10">
    <location>
        <begin position="229"/>
        <end position="249"/>
    </location>
</feature>
<dbReference type="SUPFAM" id="SSF55008">
    <property type="entry name" value="HMA, heavy metal-associated domain"/>
    <property type="match status" value="1"/>
</dbReference>
<feature type="domain" description="HMA" evidence="12">
    <location>
        <begin position="37"/>
        <end position="101"/>
    </location>
</feature>
<evidence type="ECO:0000256" key="2">
    <source>
        <dbReference type="ARBA" id="ARBA00006024"/>
    </source>
</evidence>
<dbReference type="PRINTS" id="PR00940">
    <property type="entry name" value="CATPATPASEA"/>
</dbReference>
<dbReference type="PANTHER" id="PTHR43520:SF8">
    <property type="entry name" value="P-TYPE CU(+) TRANSPORTER"/>
    <property type="match status" value="1"/>
</dbReference>
<dbReference type="PROSITE" id="PS01047">
    <property type="entry name" value="HMA_1"/>
    <property type="match status" value="1"/>
</dbReference>
<evidence type="ECO:0000256" key="3">
    <source>
        <dbReference type="ARBA" id="ARBA00022692"/>
    </source>
</evidence>
<reference evidence="13 14" key="2">
    <citation type="submission" date="2019-07" db="EMBL/GenBank/DDBJ databases">
        <authorList>
            <person name="Huang Y."/>
        </authorList>
    </citation>
    <scope>NUCLEOTIDE SEQUENCE [LARGE SCALE GENOMIC DNA]</scope>
    <source>
        <strain evidence="13 14">HY188</strain>
    </source>
</reference>
<comment type="subcellular location">
    <subcellularLocation>
        <location evidence="1">Cell membrane</location>
        <topology evidence="1">Multi-pass membrane protein</topology>
    </subcellularLocation>
</comment>
<keyword evidence="3 10" id="KW-0812">Transmembrane</keyword>
<dbReference type="InterPro" id="IPR023299">
    <property type="entry name" value="ATPase_P-typ_cyto_dom_N"/>
</dbReference>
<evidence type="ECO:0000256" key="9">
    <source>
        <dbReference type="ARBA" id="ARBA00023136"/>
    </source>
</evidence>
<dbReference type="KEGG" id="toy:FO059_04185"/>
<evidence type="ECO:0000313" key="14">
    <source>
        <dbReference type="Proteomes" id="UP000317344"/>
    </source>
</evidence>
<feature type="transmembrane region" description="Helical" evidence="10">
    <location>
        <begin position="418"/>
        <end position="441"/>
    </location>
</feature>
<dbReference type="Pfam" id="PF00702">
    <property type="entry name" value="Hydrolase"/>
    <property type="match status" value="1"/>
</dbReference>
<feature type="transmembrane region" description="Helical" evidence="10">
    <location>
        <begin position="186"/>
        <end position="209"/>
    </location>
</feature>
<dbReference type="GO" id="GO:0016887">
    <property type="term" value="F:ATP hydrolysis activity"/>
    <property type="evidence" value="ECO:0007669"/>
    <property type="project" value="InterPro"/>
</dbReference>
<organism evidence="13 14">
    <name type="scientific">Tomitella fengzijianii</name>
    <dbReference type="NCBI Taxonomy" id="2597660"/>
    <lineage>
        <taxon>Bacteria</taxon>
        <taxon>Bacillati</taxon>
        <taxon>Actinomycetota</taxon>
        <taxon>Actinomycetes</taxon>
        <taxon>Mycobacteriales</taxon>
        <taxon>Tomitella</taxon>
    </lineage>
</organism>
<evidence type="ECO:0000313" key="13">
    <source>
        <dbReference type="EMBL" id="QDQ96691.1"/>
    </source>
</evidence>
<dbReference type="SFLD" id="SFLDG00002">
    <property type="entry name" value="C1.7:_P-type_atpase_like"/>
    <property type="match status" value="1"/>
</dbReference>
<dbReference type="PANTHER" id="PTHR43520">
    <property type="entry name" value="ATP7, ISOFORM B"/>
    <property type="match status" value="1"/>
</dbReference>
<dbReference type="PRINTS" id="PR00119">
    <property type="entry name" value="CATATPASE"/>
</dbReference>
<dbReference type="InterPro" id="IPR044492">
    <property type="entry name" value="P_typ_ATPase_HD_dom"/>
</dbReference>
<evidence type="ECO:0000256" key="5">
    <source>
        <dbReference type="ARBA" id="ARBA00022741"/>
    </source>
</evidence>
<dbReference type="SFLD" id="SFLDS00003">
    <property type="entry name" value="Haloacid_Dehalogenase"/>
    <property type="match status" value="1"/>
</dbReference>
<dbReference type="SFLD" id="SFLDF00027">
    <property type="entry name" value="p-type_atpase"/>
    <property type="match status" value="1"/>
</dbReference>
<evidence type="ECO:0000256" key="4">
    <source>
        <dbReference type="ARBA" id="ARBA00022723"/>
    </source>
</evidence>
<evidence type="ECO:0000256" key="7">
    <source>
        <dbReference type="ARBA" id="ARBA00022967"/>
    </source>
</evidence>
<keyword evidence="9 10" id="KW-0472">Membrane</keyword>
<dbReference type="EMBL" id="CP041765">
    <property type="protein sequence ID" value="QDQ96691.1"/>
    <property type="molecule type" value="Genomic_DNA"/>
</dbReference>
<dbReference type="SUPFAM" id="SSF81665">
    <property type="entry name" value="Calcium ATPase, transmembrane domain M"/>
    <property type="match status" value="1"/>
</dbReference>
<dbReference type="InterPro" id="IPR006121">
    <property type="entry name" value="HMA_dom"/>
</dbReference>
<protein>
    <submittedName>
        <fullName evidence="13">Copper-translocating P-type ATPase</fullName>
    </submittedName>
</protein>
<accession>A0A516X247</accession>
<dbReference type="InterPro" id="IPR023214">
    <property type="entry name" value="HAD_sf"/>
</dbReference>
<evidence type="ECO:0000256" key="11">
    <source>
        <dbReference type="SAM" id="MobiDB-lite"/>
    </source>
</evidence>
<dbReference type="Gene3D" id="3.30.70.100">
    <property type="match status" value="1"/>
</dbReference>
<dbReference type="GO" id="GO:0005507">
    <property type="term" value="F:copper ion binding"/>
    <property type="evidence" value="ECO:0007669"/>
    <property type="project" value="TreeGrafter"/>
</dbReference>
<dbReference type="CDD" id="cd02094">
    <property type="entry name" value="P-type_ATPase_Cu-like"/>
    <property type="match status" value="1"/>
</dbReference>
<feature type="transmembrane region" description="Helical" evidence="10">
    <location>
        <begin position="763"/>
        <end position="780"/>
    </location>
</feature>
<reference evidence="13 14" key="1">
    <citation type="submission" date="2019-07" db="EMBL/GenBank/DDBJ databases">
        <title>Tomitella cavernea sp. nov., an actinomycete isolated from soil.</title>
        <authorList>
            <person name="Cheng J."/>
        </authorList>
    </citation>
    <scope>NUCLEOTIDE SEQUENCE [LARGE SCALE GENOMIC DNA]</scope>
    <source>
        <strain evidence="13 14">HY188</strain>
    </source>
</reference>
<dbReference type="GO" id="GO:0005524">
    <property type="term" value="F:ATP binding"/>
    <property type="evidence" value="ECO:0007669"/>
    <property type="project" value="UniProtKB-UniRule"/>
</dbReference>
<keyword evidence="10" id="KW-1003">Cell membrane</keyword>
<dbReference type="InterPro" id="IPR059000">
    <property type="entry name" value="ATPase_P-type_domA"/>
</dbReference>
<dbReference type="GO" id="GO:0005886">
    <property type="term" value="C:plasma membrane"/>
    <property type="evidence" value="ECO:0007669"/>
    <property type="project" value="UniProtKB-SubCell"/>
</dbReference>
<dbReference type="InterPro" id="IPR036163">
    <property type="entry name" value="HMA_dom_sf"/>
</dbReference>
<dbReference type="GO" id="GO:0043682">
    <property type="term" value="F:P-type divalent copper transporter activity"/>
    <property type="evidence" value="ECO:0007669"/>
    <property type="project" value="TreeGrafter"/>
</dbReference>
<dbReference type="InterPro" id="IPR008250">
    <property type="entry name" value="ATPase_P-typ_transduc_dom_A_sf"/>
</dbReference>
<dbReference type="SUPFAM" id="SSF56784">
    <property type="entry name" value="HAD-like"/>
    <property type="match status" value="1"/>
</dbReference>
<evidence type="ECO:0000259" key="12">
    <source>
        <dbReference type="PROSITE" id="PS50846"/>
    </source>
</evidence>
<comment type="similarity">
    <text evidence="2 10">Belongs to the cation transport ATPase (P-type) (TC 3.A.3) family. Type IB subfamily.</text>
</comment>
<sequence length="789" mass="81614">MRFVSTETLGEDARSVSESGEPDFDTAAGSDGDAALRRIDLEVGGMTCAACASRVEKKLGKLDGVVAAVNYATGRATVDAAAGVSEEELRRTVESAGYTATAAQDAPDADTRRARYHDELRSLLVRLAVAVVLFIPVMDLSVMFAVVPSTRFAGWQWLLLALSIPVVTFSAWPFHRAALVNLRHGAVTMDTLVSTGITAATAWSIYTIFTPSMLEHEADGVWDAVMHSSTIYFEVATGVTAFVLFGRFLEARAKQRAGDTLNALAALAAKEVTILTRAGVEMRIPADRLGVDDVFVVRPGETIATDAVVQAGGSLVDASAMTGEARPVEVGEGDAVLGGTAALSGRLVARATAVGAETRLAEMARMVAEAQSGKAQVQRLADKVSSVFVPVVFALAIATFLGWWLLGDGSLADAANPALAVLIIACPCALGLATPTALMVASGRGAQLGIFIKGPQALEATRGIDTVVFDKTGTITEGRLTVQSLVVDPGAALESAPEGEHRREEALRLAAGVENASEHAVAAAIVGYARDAGITVPEVAGFEAATGLGARGTVEGRDVHVGRERALQEAGAIVSPLLRSAVAEAEDAGRTTALLAVDGTAVAAFGLADSVKPDAAEAVARLHGAGLHTVMLTGDGPVAAQRICEQVGIDEFHSGLMPGDKVGLVRGLQERGRRVAMVGDGVNDGPALATADLGMAVATGTDVAIEAADVVLVRRRLTIVPDSVDLAAATLRTIRGNLIWAFGYNVAAIPIAASGLLNPIVSAAAMAFSSFFVVSNSLRLRRFGAVDGR</sequence>
<dbReference type="OrthoDB" id="7059309at2"/>
<evidence type="ECO:0000256" key="6">
    <source>
        <dbReference type="ARBA" id="ARBA00022840"/>
    </source>
</evidence>
<keyword evidence="5 10" id="KW-0547">Nucleotide-binding</keyword>
<dbReference type="InterPro" id="IPR017969">
    <property type="entry name" value="Heavy-metal-associated_CS"/>
</dbReference>
<dbReference type="PROSITE" id="PS50846">
    <property type="entry name" value="HMA_2"/>
    <property type="match status" value="1"/>
</dbReference>
<dbReference type="Gene3D" id="3.40.50.1000">
    <property type="entry name" value="HAD superfamily/HAD-like"/>
    <property type="match status" value="1"/>
</dbReference>
<proteinExistence type="inferred from homology"/>
<dbReference type="Pfam" id="PF00122">
    <property type="entry name" value="E1-E2_ATPase"/>
    <property type="match status" value="1"/>
</dbReference>
<dbReference type="AlphaFoldDB" id="A0A516X247"/>
<keyword evidence="4 10" id="KW-0479">Metal-binding</keyword>
<dbReference type="InterPro" id="IPR001757">
    <property type="entry name" value="P_typ_ATPase"/>
</dbReference>
<dbReference type="RefSeq" id="WP_143906629.1">
    <property type="nucleotide sequence ID" value="NZ_CP041765.1"/>
</dbReference>
<feature type="transmembrane region" description="Helical" evidence="10">
    <location>
        <begin position="123"/>
        <end position="147"/>
    </location>
</feature>
<dbReference type="Gene3D" id="2.70.150.10">
    <property type="entry name" value="Calcium-transporting ATPase, cytoplasmic transduction domain A"/>
    <property type="match status" value="1"/>
</dbReference>
<evidence type="ECO:0000256" key="1">
    <source>
        <dbReference type="ARBA" id="ARBA00004651"/>
    </source>
</evidence>
<dbReference type="SUPFAM" id="SSF81653">
    <property type="entry name" value="Calcium ATPase, transduction domain A"/>
    <property type="match status" value="1"/>
</dbReference>
<dbReference type="GO" id="GO:0055070">
    <property type="term" value="P:copper ion homeostasis"/>
    <property type="evidence" value="ECO:0007669"/>
    <property type="project" value="TreeGrafter"/>
</dbReference>
<dbReference type="Pfam" id="PF00403">
    <property type="entry name" value="HMA"/>
    <property type="match status" value="1"/>
</dbReference>
<feature type="region of interest" description="Disordered" evidence="11">
    <location>
        <begin position="1"/>
        <end position="31"/>
    </location>
</feature>
<keyword evidence="7" id="KW-1278">Translocase</keyword>
<evidence type="ECO:0000256" key="10">
    <source>
        <dbReference type="RuleBase" id="RU362081"/>
    </source>
</evidence>